<dbReference type="Gene3D" id="3.90.550.10">
    <property type="entry name" value="Spore Coat Polysaccharide Biosynthesis Protein SpsA, Chain A"/>
    <property type="match status" value="1"/>
</dbReference>
<name>A0ABR6BT11_9PSEU</name>
<evidence type="ECO:0000313" key="2">
    <source>
        <dbReference type="Proteomes" id="UP000517916"/>
    </source>
</evidence>
<dbReference type="InterPro" id="IPR029044">
    <property type="entry name" value="Nucleotide-diphossugar_trans"/>
</dbReference>
<dbReference type="RefSeq" id="WP_182839589.1">
    <property type="nucleotide sequence ID" value="NZ_BAAABQ010000031.1"/>
</dbReference>
<dbReference type="PANTHER" id="PTHR36529:SF1">
    <property type="entry name" value="GLYCOSYLTRANSFERASE"/>
    <property type="match status" value="1"/>
</dbReference>
<dbReference type="Pfam" id="PF09837">
    <property type="entry name" value="DUF2064"/>
    <property type="match status" value="1"/>
</dbReference>
<comment type="caution">
    <text evidence="1">The sequence shown here is derived from an EMBL/GenBank/DDBJ whole genome shotgun (WGS) entry which is preliminary data.</text>
</comment>
<evidence type="ECO:0000313" key="1">
    <source>
        <dbReference type="EMBL" id="MBA8929781.1"/>
    </source>
</evidence>
<organism evidence="1 2">
    <name type="scientific">Kutzneria viridogrisea</name>
    <dbReference type="NCBI Taxonomy" id="47990"/>
    <lineage>
        <taxon>Bacteria</taxon>
        <taxon>Bacillati</taxon>
        <taxon>Actinomycetota</taxon>
        <taxon>Actinomycetes</taxon>
        <taxon>Pseudonocardiales</taxon>
        <taxon>Pseudonocardiaceae</taxon>
        <taxon>Kutzneria</taxon>
    </lineage>
</organism>
<reference evidence="1 2" key="1">
    <citation type="submission" date="2020-08" db="EMBL/GenBank/DDBJ databases">
        <title>Genomic Encyclopedia of Archaeal and Bacterial Type Strains, Phase II (KMG-II): from individual species to whole genera.</title>
        <authorList>
            <person name="Goeker M."/>
        </authorList>
    </citation>
    <scope>NUCLEOTIDE SEQUENCE [LARGE SCALE GENOMIC DNA]</scope>
    <source>
        <strain evidence="1 2">DSM 43850</strain>
    </source>
</reference>
<proteinExistence type="predicted"/>
<evidence type="ECO:0008006" key="3">
    <source>
        <dbReference type="Google" id="ProtNLM"/>
    </source>
</evidence>
<sequence>MTPRCCVLVVAKAPVPGLAKTRLCPPASPEQAADIAAAALLDTLDAVRAVPGAVPVVALTGDLARARRSAELERALGWFDVIPQRGDGFGARLAAAHADTAQLHPGLPVVQIGMDTPQVNAALLESTIVRTVSHGAALGLAEDGGWWVLGLRDPLRAQALREVPMSQADTGHRTLDALHDQGLRVAPMPVLSDVDTVADALRVAERIPTSRFAAAVAQLRSLAGGVR</sequence>
<dbReference type="Proteomes" id="UP000517916">
    <property type="component" value="Unassembled WGS sequence"/>
</dbReference>
<gene>
    <name evidence="1" type="ORF">BC739_007014</name>
</gene>
<dbReference type="EMBL" id="JACJID010000006">
    <property type="protein sequence ID" value="MBA8929781.1"/>
    <property type="molecule type" value="Genomic_DNA"/>
</dbReference>
<dbReference type="SUPFAM" id="SSF53448">
    <property type="entry name" value="Nucleotide-diphospho-sugar transferases"/>
    <property type="match status" value="1"/>
</dbReference>
<keyword evidence="2" id="KW-1185">Reference proteome</keyword>
<dbReference type="PANTHER" id="PTHR36529">
    <property type="entry name" value="SLL1095 PROTEIN"/>
    <property type="match status" value="1"/>
</dbReference>
<accession>A0ABR6BT11</accession>
<dbReference type="InterPro" id="IPR018641">
    <property type="entry name" value="Trfase_1_rSAM/seldom-assoc"/>
</dbReference>
<protein>
    <recommendedName>
        <fullName evidence="3">DUF2064 domain-containing protein</fullName>
    </recommendedName>
</protein>